<dbReference type="InterPro" id="IPR013342">
    <property type="entry name" value="Mandelate_racemase_C"/>
</dbReference>
<accession>A0A1Q2CPQ8</accession>
<dbReference type="GO" id="GO:0016836">
    <property type="term" value="F:hydro-lyase activity"/>
    <property type="evidence" value="ECO:0007669"/>
    <property type="project" value="TreeGrafter"/>
</dbReference>
<dbReference type="PANTHER" id="PTHR13794">
    <property type="entry name" value="ENOLASE SUPERFAMILY, MANDELATE RACEMASE"/>
    <property type="match status" value="1"/>
</dbReference>
<keyword evidence="6" id="KW-1185">Reference proteome</keyword>
<dbReference type="Pfam" id="PF02746">
    <property type="entry name" value="MR_MLE_N"/>
    <property type="match status" value="1"/>
</dbReference>
<keyword evidence="2" id="KW-0479">Metal-binding</keyword>
<dbReference type="OrthoDB" id="5241672at2"/>
<dbReference type="SUPFAM" id="SSF54826">
    <property type="entry name" value="Enolase N-terminal domain-like"/>
    <property type="match status" value="1"/>
</dbReference>
<dbReference type="Pfam" id="PF13378">
    <property type="entry name" value="MR_MLE_C"/>
    <property type="match status" value="1"/>
</dbReference>
<proteinExistence type="predicted"/>
<sequence>MRIADIQFQLSRIPLPGGTWGDQIHTVTHIEIITADVTADDGSTGTGFTHTSGVGGRTILAMLEELRPTLIGGNAHPRSVWHGAWHYLRDNGPGGVTTLALAAVDIALWDLLGRSLNLPLADLLGRVRDRVPLYGSGINLHLSAEEVADQVEGWKRDGYGAAKVKVGKPDVEEDVERLTKIRERVGAFPLAVDANQGWSFPQAAIAAERYAPLDLLWVEEPLRVDDVEGHRRLRERSRIPLGLGENLYTLQQFNQYFINDACDFVQTDVGRIGGITPYMAVADTARAFGLPMTPHFIMELSAHVLCAVPNISWAEMTEGGTLTELGVIEAQPIQNGWFAPRDVPGNGLEFDRGLLKRYAVSGGDVS</sequence>
<evidence type="ECO:0000256" key="1">
    <source>
        <dbReference type="ARBA" id="ARBA00001946"/>
    </source>
</evidence>
<dbReference type="PROSITE" id="PS00908">
    <property type="entry name" value="MR_MLE_1"/>
    <property type="match status" value="1"/>
</dbReference>
<dbReference type="InterPro" id="IPR036849">
    <property type="entry name" value="Enolase-like_C_sf"/>
</dbReference>
<dbReference type="GO" id="GO:0016052">
    <property type="term" value="P:carbohydrate catabolic process"/>
    <property type="evidence" value="ECO:0007669"/>
    <property type="project" value="TreeGrafter"/>
</dbReference>
<dbReference type="STRING" id="1332264.BW730_11885"/>
<dbReference type="GO" id="GO:0000287">
    <property type="term" value="F:magnesium ion binding"/>
    <property type="evidence" value="ECO:0007669"/>
    <property type="project" value="TreeGrafter"/>
</dbReference>
<dbReference type="Proteomes" id="UP000188145">
    <property type="component" value="Chromosome"/>
</dbReference>
<dbReference type="SFLD" id="SFLDG00179">
    <property type="entry name" value="mandelate_racemase"/>
    <property type="match status" value="1"/>
</dbReference>
<dbReference type="InterPro" id="IPR029017">
    <property type="entry name" value="Enolase-like_N"/>
</dbReference>
<reference evidence="6" key="1">
    <citation type="submission" date="2017-02" db="EMBL/GenBank/DDBJ databases">
        <title>Tessaracoccus aquaemaris sp. nov., isolated from the intestine of a Korean rockfish, Sebastes schlegelii, in a marine aquaculture pond.</title>
        <authorList>
            <person name="Tak E.J."/>
            <person name="Bae J.-W."/>
        </authorList>
    </citation>
    <scope>NUCLEOTIDE SEQUENCE [LARGE SCALE GENOMIC DNA]</scope>
    <source>
        <strain evidence="6">NSG39</strain>
    </source>
</reference>
<dbReference type="InterPro" id="IPR018110">
    <property type="entry name" value="Mandel_Rmase/mucon_lact_enz_CS"/>
</dbReference>
<dbReference type="KEGG" id="tes:BW730_11885"/>
<dbReference type="EMBL" id="CP019606">
    <property type="protein sequence ID" value="AQP48083.1"/>
    <property type="molecule type" value="Genomic_DNA"/>
</dbReference>
<dbReference type="RefSeq" id="WP_077686414.1">
    <property type="nucleotide sequence ID" value="NZ_CP019606.1"/>
</dbReference>
<dbReference type="InterPro" id="IPR029065">
    <property type="entry name" value="Enolase_C-like"/>
</dbReference>
<evidence type="ECO:0000256" key="3">
    <source>
        <dbReference type="ARBA" id="ARBA00022842"/>
    </source>
</evidence>
<dbReference type="Gene3D" id="3.30.390.10">
    <property type="entry name" value="Enolase-like, N-terminal domain"/>
    <property type="match status" value="1"/>
</dbReference>
<dbReference type="CDD" id="cd03316">
    <property type="entry name" value="MR_like"/>
    <property type="match status" value="1"/>
</dbReference>
<name>A0A1Q2CPQ8_9ACTN</name>
<evidence type="ECO:0000313" key="5">
    <source>
        <dbReference type="EMBL" id="AQP48083.1"/>
    </source>
</evidence>
<keyword evidence="3" id="KW-0460">Magnesium</keyword>
<dbReference type="InterPro" id="IPR013341">
    <property type="entry name" value="Mandelate_racemase_N_dom"/>
</dbReference>
<dbReference type="InterPro" id="IPR046945">
    <property type="entry name" value="RHMD-like"/>
</dbReference>
<comment type="cofactor">
    <cofactor evidence="1">
        <name>Mg(2+)</name>
        <dbReference type="ChEBI" id="CHEBI:18420"/>
    </cofactor>
</comment>
<dbReference type="AlphaFoldDB" id="A0A1Q2CPQ8"/>
<evidence type="ECO:0000256" key="2">
    <source>
        <dbReference type="ARBA" id="ARBA00022723"/>
    </source>
</evidence>
<organism evidence="5 6">
    <name type="scientific">Tessaracoccus aquimaris</name>
    <dbReference type="NCBI Taxonomy" id="1332264"/>
    <lineage>
        <taxon>Bacteria</taxon>
        <taxon>Bacillati</taxon>
        <taxon>Actinomycetota</taxon>
        <taxon>Actinomycetes</taxon>
        <taxon>Propionibacteriales</taxon>
        <taxon>Propionibacteriaceae</taxon>
        <taxon>Tessaracoccus</taxon>
    </lineage>
</organism>
<dbReference type="SUPFAM" id="SSF51604">
    <property type="entry name" value="Enolase C-terminal domain-like"/>
    <property type="match status" value="1"/>
</dbReference>
<feature type="domain" description="Mandelate racemase/muconate lactonizing enzyme C-terminal" evidence="4">
    <location>
        <begin position="144"/>
        <end position="240"/>
    </location>
</feature>
<dbReference type="SMART" id="SM00922">
    <property type="entry name" value="MR_MLE"/>
    <property type="match status" value="1"/>
</dbReference>
<dbReference type="GO" id="GO:0009063">
    <property type="term" value="P:amino acid catabolic process"/>
    <property type="evidence" value="ECO:0007669"/>
    <property type="project" value="InterPro"/>
</dbReference>
<dbReference type="Gene3D" id="3.20.20.120">
    <property type="entry name" value="Enolase-like C-terminal domain"/>
    <property type="match status" value="1"/>
</dbReference>
<protein>
    <submittedName>
        <fullName evidence="5">Mandelate racemase</fullName>
    </submittedName>
</protein>
<gene>
    <name evidence="5" type="ORF">BW730_11885</name>
</gene>
<dbReference type="SFLD" id="SFLDS00001">
    <property type="entry name" value="Enolase"/>
    <property type="match status" value="1"/>
</dbReference>
<evidence type="ECO:0000313" key="6">
    <source>
        <dbReference type="Proteomes" id="UP000188145"/>
    </source>
</evidence>
<dbReference type="PANTHER" id="PTHR13794:SF58">
    <property type="entry name" value="MITOCHONDRIAL ENOLASE SUPERFAMILY MEMBER 1"/>
    <property type="match status" value="1"/>
</dbReference>
<evidence type="ECO:0000259" key="4">
    <source>
        <dbReference type="SMART" id="SM00922"/>
    </source>
</evidence>